<keyword evidence="9" id="KW-1133">Transmembrane helix</keyword>
<comment type="subcellular location">
    <subcellularLocation>
        <location evidence="2 8">Cell outer membrane</location>
        <topology evidence="2 8">Lipid-anchor</topology>
    </subcellularLocation>
</comment>
<keyword evidence="4 8" id="KW-0472">Membrane</keyword>
<keyword evidence="10" id="KW-0614">Plasmid</keyword>
<dbReference type="Proteomes" id="UP000006208">
    <property type="component" value="Plasmid 118a_lp32-3"/>
</dbReference>
<organism evidence="10 11">
    <name type="scientific">Borreliella burgdorferi 118a</name>
    <dbReference type="NCBI Taxonomy" id="476210"/>
    <lineage>
        <taxon>Bacteria</taxon>
        <taxon>Pseudomonadati</taxon>
        <taxon>Spirochaetota</taxon>
        <taxon>Spirochaetia</taxon>
        <taxon>Spirochaetales</taxon>
        <taxon>Borreliaceae</taxon>
        <taxon>Borreliella</taxon>
    </lineage>
</organism>
<dbReference type="InterPro" id="IPR000680">
    <property type="entry name" value="Borrelia_lipo"/>
</dbReference>
<evidence type="ECO:0000313" key="10">
    <source>
        <dbReference type="EMBL" id="ACN92763.1"/>
    </source>
</evidence>
<accession>A0A7U4DIT7</accession>
<reference evidence="10 11" key="1">
    <citation type="journal article" date="2011" name="J. Bacteriol.">
        <title>Whole-genome sequences of thirteen isolates of Borrelia burgdorferi.</title>
        <authorList>
            <person name="Schutzer S.E."/>
            <person name="Fraser-Liggett C.M."/>
            <person name="Casjens S.R."/>
            <person name="Qiu W.G."/>
            <person name="Dunn J.J."/>
            <person name="Mongodin E.F."/>
            <person name="Luft B.J."/>
        </authorList>
    </citation>
    <scope>NUCLEOTIDE SEQUENCE [LARGE SCALE GENOMIC DNA]</scope>
    <source>
        <strain evidence="10 11">118a</strain>
        <plasmid evidence="10 11">118a_lp32-3</plasmid>
    </source>
</reference>
<evidence type="ECO:0000256" key="5">
    <source>
        <dbReference type="ARBA" id="ARBA00023139"/>
    </source>
</evidence>
<evidence type="ECO:0000256" key="9">
    <source>
        <dbReference type="SAM" id="Phobius"/>
    </source>
</evidence>
<gene>
    <name evidence="10" type="ORF">BBU118A_S23</name>
</gene>
<evidence type="ECO:0000256" key="8">
    <source>
        <dbReference type="RuleBase" id="RU363105"/>
    </source>
</evidence>
<name>A0A7U4DIT7_BORBG</name>
<dbReference type="AlphaFoldDB" id="A0A7U4DIT7"/>
<evidence type="ECO:0000256" key="6">
    <source>
        <dbReference type="ARBA" id="ARBA00023237"/>
    </source>
</evidence>
<evidence type="ECO:0000256" key="4">
    <source>
        <dbReference type="ARBA" id="ARBA00023136"/>
    </source>
</evidence>
<dbReference type="GO" id="GO:0009279">
    <property type="term" value="C:cell outer membrane"/>
    <property type="evidence" value="ECO:0007669"/>
    <property type="project" value="UniProtKB-SubCell"/>
</dbReference>
<geneLocation type="plasmid" evidence="10 11">
    <name>118a_lp32-3</name>
</geneLocation>
<keyword evidence="7 8" id="KW-0449">Lipoprotein</keyword>
<dbReference type="RefSeq" id="WP_012672196.1">
    <property type="nucleotide sequence ID" value="NC_012229.1"/>
</dbReference>
<dbReference type="EMBL" id="CP001530">
    <property type="protein sequence ID" value="ACN92763.1"/>
    <property type="molecule type" value="Genomic_DNA"/>
</dbReference>
<keyword evidence="5 8" id="KW-0564">Palmitate</keyword>
<evidence type="ECO:0000256" key="1">
    <source>
        <dbReference type="ARBA" id="ARBA00003932"/>
    </source>
</evidence>
<proteinExistence type="predicted"/>
<feature type="transmembrane region" description="Helical" evidence="9">
    <location>
        <begin position="183"/>
        <end position="207"/>
    </location>
</feature>
<evidence type="ECO:0000313" key="11">
    <source>
        <dbReference type="Proteomes" id="UP000006208"/>
    </source>
</evidence>
<sequence>MVGAAKKIAKATDGSEVKIGEVGAAANQGAAADQASVNGIADGMKEIVDAGGKGALKAGAAAADNKEAGKLFGGAAAGAAGANDDDIGKAAAAVNAVSGEQILKAIVDAAAGGGDKDGKAAAAVNAVSGEQILKAIVDAAGGGKVGAAAGDANNPIAAAIGTNAAQGGGANFAAGMNNSSDKIAAAIVLRGMATYWFAFKLILMIYYSY</sequence>
<keyword evidence="3" id="KW-0732">Signal</keyword>
<keyword evidence="9" id="KW-0812">Transmembrane</keyword>
<comment type="function">
    <text evidence="1 8">The Vlp and Vsp proteins are antigenically distinct proteins, only one vlp or vsp gene is transcriptionally active at any one time. Switching between these genes is a mechanism of host immune response evasion.</text>
</comment>
<evidence type="ECO:0000256" key="3">
    <source>
        <dbReference type="ARBA" id="ARBA00022729"/>
    </source>
</evidence>
<protein>
    <recommendedName>
        <fullName evidence="8">Variable large protein</fullName>
    </recommendedName>
</protein>
<dbReference type="Pfam" id="PF00921">
    <property type="entry name" value="Lipoprotein_2"/>
    <property type="match status" value="2"/>
</dbReference>
<evidence type="ECO:0000256" key="2">
    <source>
        <dbReference type="ARBA" id="ARBA00004459"/>
    </source>
</evidence>
<evidence type="ECO:0000256" key="7">
    <source>
        <dbReference type="ARBA" id="ARBA00023288"/>
    </source>
</evidence>
<keyword evidence="6 8" id="KW-0998">Cell outer membrane</keyword>
<dbReference type="SUPFAM" id="SSF74748">
    <property type="entry name" value="Variable surface antigen VlsE"/>
    <property type="match status" value="2"/>
</dbReference>